<protein>
    <submittedName>
        <fullName evidence="5">CocE/NonD family hydrolase</fullName>
    </submittedName>
</protein>
<dbReference type="SUPFAM" id="SSF53474">
    <property type="entry name" value="alpha/beta-Hydrolases"/>
    <property type="match status" value="1"/>
</dbReference>
<evidence type="ECO:0000313" key="5">
    <source>
        <dbReference type="EMBL" id="MFB6398435.1"/>
    </source>
</evidence>
<gene>
    <name evidence="5" type="ORF">AAFH96_35990</name>
</gene>
<evidence type="ECO:0000313" key="6">
    <source>
        <dbReference type="Proteomes" id="UP001582793"/>
    </source>
</evidence>
<keyword evidence="2 5" id="KW-0378">Hydrolase</keyword>
<dbReference type="EMBL" id="JBCGDC010000247">
    <property type="protein sequence ID" value="MFB6398435.1"/>
    <property type="molecule type" value="Genomic_DNA"/>
</dbReference>
<comment type="caution">
    <text evidence="5">The sequence shown here is derived from an EMBL/GenBank/DDBJ whole genome shotgun (WGS) entry which is preliminary data.</text>
</comment>
<proteinExistence type="inferred from homology"/>
<accession>A0ABV5D2D8</accession>
<dbReference type="RefSeq" id="WP_375737204.1">
    <property type="nucleotide sequence ID" value="NZ_JBCGDC010000247.1"/>
</dbReference>
<feature type="region of interest" description="Disordered" evidence="3">
    <location>
        <begin position="317"/>
        <end position="341"/>
    </location>
</feature>
<dbReference type="InterPro" id="IPR050261">
    <property type="entry name" value="FrsA_esterase"/>
</dbReference>
<dbReference type="InterPro" id="IPR013736">
    <property type="entry name" value="Xaa-Pro_dipept_C"/>
</dbReference>
<feature type="compositionally biased region" description="Pro residues" evidence="3">
    <location>
        <begin position="544"/>
        <end position="554"/>
    </location>
</feature>
<evidence type="ECO:0000259" key="4">
    <source>
        <dbReference type="SMART" id="SM00939"/>
    </source>
</evidence>
<dbReference type="SMART" id="SM00939">
    <property type="entry name" value="PepX_C"/>
    <property type="match status" value="1"/>
</dbReference>
<feature type="domain" description="Xaa-Pro dipeptidyl-peptidase C-terminal" evidence="4">
    <location>
        <begin position="291"/>
        <end position="556"/>
    </location>
</feature>
<sequence>MTDSDREPSARYGVRVVRDVRIPTDDPAVTLAGDLFLPDGAGPVPALVSVLPYRKDGLGGIGGWASYHWFAERGYASLLVDFRGTGSSDGEPRPPFDPAEADDGVRAVGWAAAQPWCDGTVGMWGVSYGAVMSLRTAARRPPALKAIIPVLGMIDPEYDFVHPHGARGCLGSLGMWGLSTLLSQLLPPLHGHDTVDEQRRWRRRLEHAEPYLLDLHRHGPGDPVWRERAVDPAAVEVPAFCVAGWRDLFCDGSIRAFEQLPGPKKLLAGPWMHTPPHESPFEPVDFHTLALRWWDRWLRGVDAGTGDEPAATVFVQGRPDPAAHDPATDSSVTDGPAGRSAWRAYESWPPPAKELALAGTPGGGLGPATDTGHDPGAPVLGTVRPDPTVGALSGLWGVPTTGFGLPLDQHDDDLRALAFTGDPLTAPVLVAGRPVVTVEVAGAAGDLVVKLTDVDPDGRSTLITAGRAGTPPGPAGDAGPAPAGGPVRVVLVPTAYRLPAGHRLRVVVGGTDFPRHWPGAPTRTRLTRLTLALPVVSETEGTPVTPPVPGPPPAGTASLHLRGTPRWDVTRDLIRDGVTVTVGEDVAAYAPQRQHVLEVCSTIAASAQRDHPAAAQVRATSTATARMSTGETVVVEVGVHVTADSADATGRVTVDGVETFARRWTA</sequence>
<evidence type="ECO:0000256" key="2">
    <source>
        <dbReference type="ARBA" id="ARBA00022801"/>
    </source>
</evidence>
<dbReference type="InterPro" id="IPR005674">
    <property type="entry name" value="CocE/Ser_esterase"/>
</dbReference>
<evidence type="ECO:0000256" key="3">
    <source>
        <dbReference type="SAM" id="MobiDB-lite"/>
    </source>
</evidence>
<dbReference type="InterPro" id="IPR008979">
    <property type="entry name" value="Galactose-bd-like_sf"/>
</dbReference>
<dbReference type="SUPFAM" id="SSF49785">
    <property type="entry name" value="Galactose-binding domain-like"/>
    <property type="match status" value="1"/>
</dbReference>
<comment type="similarity">
    <text evidence="1">Belongs to the AB hydrolase superfamily.</text>
</comment>
<feature type="region of interest" description="Disordered" evidence="3">
    <location>
        <begin position="538"/>
        <end position="557"/>
    </location>
</feature>
<dbReference type="PANTHER" id="PTHR22946:SF9">
    <property type="entry name" value="POLYKETIDE TRANSFERASE AF380"/>
    <property type="match status" value="1"/>
</dbReference>
<dbReference type="Gene3D" id="2.60.120.260">
    <property type="entry name" value="Galactose-binding domain-like"/>
    <property type="match status" value="1"/>
</dbReference>
<dbReference type="Gene3D" id="3.40.50.1820">
    <property type="entry name" value="alpha/beta hydrolase"/>
    <property type="match status" value="1"/>
</dbReference>
<dbReference type="Pfam" id="PF08530">
    <property type="entry name" value="PepX_C"/>
    <property type="match status" value="1"/>
</dbReference>
<reference evidence="5 6" key="1">
    <citation type="submission" date="2024-04" db="EMBL/GenBank/DDBJ databases">
        <title>Polymorphospora sp. isolated from Baiyangdian Lake in Xiong'an New Area.</title>
        <authorList>
            <person name="Zhang X."/>
            <person name="Liu J."/>
        </authorList>
    </citation>
    <scope>NUCLEOTIDE SEQUENCE [LARGE SCALE GENOMIC DNA]</scope>
    <source>
        <strain evidence="5 6">2-325</strain>
    </source>
</reference>
<dbReference type="InterPro" id="IPR000383">
    <property type="entry name" value="Xaa-Pro-like_dom"/>
</dbReference>
<dbReference type="Pfam" id="PF02129">
    <property type="entry name" value="Peptidase_S15"/>
    <property type="match status" value="1"/>
</dbReference>
<dbReference type="GO" id="GO:0016787">
    <property type="term" value="F:hydrolase activity"/>
    <property type="evidence" value="ECO:0007669"/>
    <property type="project" value="UniProtKB-KW"/>
</dbReference>
<dbReference type="Proteomes" id="UP001582793">
    <property type="component" value="Unassembled WGS sequence"/>
</dbReference>
<keyword evidence="6" id="KW-1185">Reference proteome</keyword>
<name>A0ABV5D2D8_9ACTN</name>
<evidence type="ECO:0000256" key="1">
    <source>
        <dbReference type="ARBA" id="ARBA00008645"/>
    </source>
</evidence>
<organism evidence="5 6">
    <name type="scientific">Polymorphospora lycopeni</name>
    <dbReference type="NCBI Taxonomy" id="3140240"/>
    <lineage>
        <taxon>Bacteria</taxon>
        <taxon>Bacillati</taxon>
        <taxon>Actinomycetota</taxon>
        <taxon>Actinomycetes</taxon>
        <taxon>Micromonosporales</taxon>
        <taxon>Micromonosporaceae</taxon>
        <taxon>Polymorphospora</taxon>
    </lineage>
</organism>
<dbReference type="PANTHER" id="PTHR22946">
    <property type="entry name" value="DIENELACTONE HYDROLASE DOMAIN-CONTAINING PROTEIN-RELATED"/>
    <property type="match status" value="1"/>
</dbReference>
<dbReference type="InterPro" id="IPR029058">
    <property type="entry name" value="AB_hydrolase_fold"/>
</dbReference>
<dbReference type="NCBIfam" id="TIGR00976">
    <property type="entry name" value="CocE_NonD"/>
    <property type="match status" value="1"/>
</dbReference>